<reference evidence="1 2" key="1">
    <citation type="submission" date="2021-01" db="EMBL/GenBank/DDBJ databases">
        <title>Whole genome shotgun sequence of Microbispora siamensis NBRC 104113.</title>
        <authorList>
            <person name="Komaki H."/>
            <person name="Tamura T."/>
        </authorList>
    </citation>
    <scope>NUCLEOTIDE SEQUENCE [LARGE SCALE GENOMIC DNA]</scope>
    <source>
        <strain evidence="1 2">NBRC 104113</strain>
    </source>
</reference>
<proteinExistence type="predicted"/>
<gene>
    <name evidence="1" type="ORF">Msi02_28830</name>
</gene>
<keyword evidence="2" id="KW-1185">Reference proteome</keyword>
<name>A0ABQ4GKV2_9ACTN</name>
<comment type="caution">
    <text evidence="1">The sequence shown here is derived from an EMBL/GenBank/DDBJ whole genome shotgun (WGS) entry which is preliminary data.</text>
</comment>
<evidence type="ECO:0000313" key="1">
    <source>
        <dbReference type="EMBL" id="GIH62066.1"/>
    </source>
</evidence>
<dbReference type="Proteomes" id="UP000660454">
    <property type="component" value="Unassembled WGS sequence"/>
</dbReference>
<dbReference type="EMBL" id="BOOF01000013">
    <property type="protein sequence ID" value="GIH62066.1"/>
    <property type="molecule type" value="Genomic_DNA"/>
</dbReference>
<protein>
    <submittedName>
        <fullName evidence="1">Uncharacterized protein</fullName>
    </submittedName>
</protein>
<sequence>MGGGDRQVALCVNGVLDVQFVQDFLEEVPVRLDDRWGRRHRSILPHRAVAEVADVTHDSSVARVSGLSVPAPPAGRAACGSRAYQSVIAVTRRVTLGFAA</sequence>
<evidence type="ECO:0000313" key="2">
    <source>
        <dbReference type="Proteomes" id="UP000660454"/>
    </source>
</evidence>
<organism evidence="1 2">
    <name type="scientific">Microbispora siamensis</name>
    <dbReference type="NCBI Taxonomy" id="564413"/>
    <lineage>
        <taxon>Bacteria</taxon>
        <taxon>Bacillati</taxon>
        <taxon>Actinomycetota</taxon>
        <taxon>Actinomycetes</taxon>
        <taxon>Streptosporangiales</taxon>
        <taxon>Streptosporangiaceae</taxon>
        <taxon>Microbispora</taxon>
    </lineage>
</organism>
<accession>A0ABQ4GKV2</accession>